<keyword evidence="3" id="KW-1185">Reference proteome</keyword>
<keyword evidence="1" id="KW-0732">Signal</keyword>
<feature type="signal peptide" evidence="1">
    <location>
        <begin position="1"/>
        <end position="25"/>
    </location>
</feature>
<reference evidence="2 3" key="1">
    <citation type="journal article" date="2003" name="Extremophiles">
        <title>Halomonas glaciei sp. nov. isolated from fast ice of Adelie Land, Antarctica.</title>
        <authorList>
            <person name="Reddy G.S."/>
            <person name="Raghavan P.U."/>
            <person name="Sarita N.B."/>
            <person name="Prakash J.S."/>
            <person name="Nagesh N."/>
            <person name="Delille D."/>
            <person name="Shivaji S."/>
        </authorList>
    </citation>
    <scope>NUCLEOTIDE SEQUENCE [LARGE SCALE GENOMIC DNA]</scope>
    <source>
        <strain evidence="2 3">DD39</strain>
    </source>
</reference>
<accession>A0A7Z0LXX0</accession>
<evidence type="ECO:0000313" key="2">
    <source>
        <dbReference type="EMBL" id="NYS80458.1"/>
    </source>
</evidence>
<protein>
    <submittedName>
        <fullName evidence="2">Uncharacterized protein</fullName>
    </submittedName>
</protein>
<dbReference type="RefSeq" id="WP_179917395.1">
    <property type="nucleotide sequence ID" value="NZ_JACCDE010000057.1"/>
</dbReference>
<proteinExistence type="predicted"/>
<gene>
    <name evidence="2" type="ORF">HZS80_22610</name>
</gene>
<sequence length="64" mass="6908">MSIKRNVCVTTLAVTATAAALQANAQQTQSQQESVKPGGLNEQVQHVTHQVRCCYDLLLSPSHC</sequence>
<dbReference type="Proteomes" id="UP000526892">
    <property type="component" value="Unassembled WGS sequence"/>
</dbReference>
<feature type="chain" id="PRO_5031451398" evidence="1">
    <location>
        <begin position="26"/>
        <end position="64"/>
    </location>
</feature>
<dbReference type="AlphaFoldDB" id="A0A7Z0LXX0"/>
<evidence type="ECO:0000313" key="3">
    <source>
        <dbReference type="Proteomes" id="UP000526892"/>
    </source>
</evidence>
<evidence type="ECO:0000256" key="1">
    <source>
        <dbReference type="SAM" id="SignalP"/>
    </source>
</evidence>
<name>A0A7Z0LXX0_9GAMM</name>
<comment type="caution">
    <text evidence="2">The sequence shown here is derived from an EMBL/GenBank/DDBJ whole genome shotgun (WGS) entry which is preliminary data.</text>
</comment>
<organism evidence="2 3">
    <name type="scientific">Vreelandella glaciei</name>
    <dbReference type="NCBI Taxonomy" id="186761"/>
    <lineage>
        <taxon>Bacteria</taxon>
        <taxon>Pseudomonadati</taxon>
        <taxon>Pseudomonadota</taxon>
        <taxon>Gammaproteobacteria</taxon>
        <taxon>Oceanospirillales</taxon>
        <taxon>Halomonadaceae</taxon>
        <taxon>Vreelandella</taxon>
    </lineage>
</organism>
<dbReference type="EMBL" id="JACCDE010000057">
    <property type="protein sequence ID" value="NYS80458.1"/>
    <property type="molecule type" value="Genomic_DNA"/>
</dbReference>